<keyword evidence="3" id="KW-1185">Reference proteome</keyword>
<dbReference type="AlphaFoldDB" id="A0A8E6BB41"/>
<keyword evidence="1" id="KW-1133">Transmembrane helix</keyword>
<reference evidence="2" key="1">
    <citation type="submission" date="2021-05" db="EMBL/GenBank/DDBJ databases">
        <title>Complete genome sequence of the cellulolytic planctomycete Telmatocola sphagniphila SP2T and characterization of the first cellulase from planctomycetes.</title>
        <authorList>
            <person name="Rakitin A.L."/>
            <person name="Beletsky A.V."/>
            <person name="Naumoff D.G."/>
            <person name="Kulichevskaya I.S."/>
            <person name="Mardanov A.V."/>
            <person name="Ravin N.V."/>
            <person name="Dedysh S.N."/>
        </authorList>
    </citation>
    <scope>NUCLEOTIDE SEQUENCE</scope>
    <source>
        <strain evidence="2">SP2T</strain>
    </source>
</reference>
<dbReference type="KEGG" id="tsph:KIH39_12105"/>
<feature type="transmembrane region" description="Helical" evidence="1">
    <location>
        <begin position="110"/>
        <end position="143"/>
    </location>
</feature>
<organism evidence="2 3">
    <name type="scientific">Telmatocola sphagniphila</name>
    <dbReference type="NCBI Taxonomy" id="1123043"/>
    <lineage>
        <taxon>Bacteria</taxon>
        <taxon>Pseudomonadati</taxon>
        <taxon>Planctomycetota</taxon>
        <taxon>Planctomycetia</taxon>
        <taxon>Gemmatales</taxon>
        <taxon>Gemmataceae</taxon>
    </lineage>
</organism>
<keyword evidence="1" id="KW-0472">Membrane</keyword>
<gene>
    <name evidence="2" type="ORF">KIH39_12105</name>
</gene>
<sequence length="235" mass="26019">MDDMLKEGSEFVSKTIHTSGKTPLELFGEMFEHLGAAFILGATVAGIAYFSHYRGRAIKSSLLAMLVMMSVLIAMVTLVIGNSLARAFSLAGVLAIIRFRTVIEDTRDTAFVIAAVAMGLAAGAGFYIVAVVTLPFLFLTTWIFRTGRPPRRNGEIIEIRQLASEDPKKSLEPLLEKHALMVQLISMDRNGKGTHIELQYALRMRETGESIKLLMGELQTLSFIQKVKLKQRKDN</sequence>
<dbReference type="Pfam" id="PF16316">
    <property type="entry name" value="DUF4956"/>
    <property type="match status" value="1"/>
</dbReference>
<feature type="transmembrane region" description="Helical" evidence="1">
    <location>
        <begin position="30"/>
        <end position="50"/>
    </location>
</feature>
<dbReference type="EMBL" id="CP074694">
    <property type="protein sequence ID" value="QVL34614.1"/>
    <property type="molecule type" value="Genomic_DNA"/>
</dbReference>
<dbReference type="RefSeq" id="WP_213499767.1">
    <property type="nucleotide sequence ID" value="NZ_CP074694.1"/>
</dbReference>
<accession>A0A8E6BB41</accession>
<evidence type="ECO:0000256" key="1">
    <source>
        <dbReference type="SAM" id="Phobius"/>
    </source>
</evidence>
<name>A0A8E6BB41_9BACT</name>
<dbReference type="InterPro" id="IPR032531">
    <property type="entry name" value="DUF4956"/>
</dbReference>
<evidence type="ECO:0000313" key="3">
    <source>
        <dbReference type="Proteomes" id="UP000676194"/>
    </source>
</evidence>
<evidence type="ECO:0000313" key="2">
    <source>
        <dbReference type="EMBL" id="QVL34614.1"/>
    </source>
</evidence>
<proteinExistence type="predicted"/>
<feature type="transmembrane region" description="Helical" evidence="1">
    <location>
        <begin position="62"/>
        <end position="81"/>
    </location>
</feature>
<keyword evidence="1" id="KW-0812">Transmembrane</keyword>
<protein>
    <submittedName>
        <fullName evidence="2">DUF4956 domain-containing protein</fullName>
    </submittedName>
</protein>
<dbReference type="Proteomes" id="UP000676194">
    <property type="component" value="Chromosome"/>
</dbReference>